<name>A0ABD1HZZ2_SALDI</name>
<evidence type="ECO:0000256" key="3">
    <source>
        <dbReference type="PROSITE-ProRule" id="PRU00708"/>
    </source>
</evidence>
<comment type="caution">
    <text evidence="4">The sequence shown here is derived from an EMBL/GenBank/DDBJ whole genome shotgun (WGS) entry which is preliminary data.</text>
</comment>
<feature type="repeat" description="PPR" evidence="3">
    <location>
        <begin position="257"/>
        <end position="287"/>
    </location>
</feature>
<evidence type="ECO:0000313" key="5">
    <source>
        <dbReference type="Proteomes" id="UP001567538"/>
    </source>
</evidence>
<sequence length="553" mass="62960">MLLQHTIQILPPNYYPKNSNHLQISSSLSLSPGIQNSAVFLKLPNLSTAFKTHNNPAFITCSSVPQPYSNGTVDYEKRPMLKWNSIYKKISLLDNSILDVGAASVLNQAENEGKMLSKWELSRVVKELRKFKRFKLALQVYEWMNNRAERFRISTSDTAIQLDLIAKVHGISSAEQYFQKLPDGLKDKRIYGSLLNAYVRARMRGEAESLMGKIKNRGYASHPLPYNVMMTLYMSLKEYEKIEPLISEMKEKSIALDLYTYNIWLSSCGSVGSLEKMEQVFERMQLDTTIKPNWTTYSTMATMYIKFGQFEKAVDCLRKIESRMTGRDRMPYHYLISLYGSAGKKEDVYRVWDGYKASFVHIPNVGYHTMVSALLRMDDIAGAEELYDEWLKFRSVYDPRVGNLILNAYVRKGFFEKAGAFYNQIIETGGKPNSMTWEILSEIHIQNSRIPEALSCFQNAASTEGSKNWRPKLTNVSAILDFSEQNGSIAMKNALIEVLKQVGSLEDKDFMSSLPSLCVPSITDSAPATEDRADSHDDEDADFVLLNQLQESL</sequence>
<keyword evidence="5" id="KW-1185">Reference proteome</keyword>
<dbReference type="EMBL" id="JBEAFC010000003">
    <property type="protein sequence ID" value="KAL1562039.1"/>
    <property type="molecule type" value="Genomic_DNA"/>
</dbReference>
<dbReference type="InterPro" id="IPR002885">
    <property type="entry name" value="PPR_rpt"/>
</dbReference>
<feature type="repeat" description="PPR" evidence="3">
    <location>
        <begin position="187"/>
        <end position="221"/>
    </location>
</feature>
<dbReference type="SUPFAM" id="SSF48452">
    <property type="entry name" value="TPR-like"/>
    <property type="match status" value="1"/>
</dbReference>
<accession>A0ABD1HZZ2</accession>
<dbReference type="PANTHER" id="PTHR45717">
    <property type="entry name" value="OS12G0527900 PROTEIN"/>
    <property type="match status" value="1"/>
</dbReference>
<evidence type="ECO:0000256" key="2">
    <source>
        <dbReference type="ARBA" id="ARBA00022737"/>
    </source>
</evidence>
<gene>
    <name evidence="4" type="ORF">AAHA92_04662</name>
</gene>
<evidence type="ECO:0000256" key="1">
    <source>
        <dbReference type="ARBA" id="ARBA00007626"/>
    </source>
</evidence>
<comment type="similarity">
    <text evidence="1">Belongs to the PPR family. P subfamily.</text>
</comment>
<dbReference type="InterPro" id="IPR011990">
    <property type="entry name" value="TPR-like_helical_dom_sf"/>
</dbReference>
<evidence type="ECO:0000313" key="4">
    <source>
        <dbReference type="EMBL" id="KAL1562039.1"/>
    </source>
</evidence>
<dbReference type="Gene3D" id="1.25.40.10">
    <property type="entry name" value="Tetratricopeptide repeat domain"/>
    <property type="match status" value="3"/>
</dbReference>
<reference evidence="4 5" key="1">
    <citation type="submission" date="2024-06" db="EMBL/GenBank/DDBJ databases">
        <title>A chromosome level genome sequence of Diviner's sage (Salvia divinorum).</title>
        <authorList>
            <person name="Ford S.A."/>
            <person name="Ro D.-K."/>
            <person name="Ness R.W."/>
            <person name="Phillips M.A."/>
        </authorList>
    </citation>
    <scope>NUCLEOTIDE SEQUENCE [LARGE SCALE GENOMIC DNA]</scope>
    <source>
        <strain evidence="4">SAF-2024a</strain>
        <tissue evidence="4">Leaf</tissue>
    </source>
</reference>
<protein>
    <submittedName>
        <fullName evidence="4">Pentatricopeptide repeat-containing protein-like protein</fullName>
    </submittedName>
</protein>
<dbReference type="Proteomes" id="UP001567538">
    <property type="component" value="Unassembled WGS sequence"/>
</dbReference>
<dbReference type="PROSITE" id="PS51375">
    <property type="entry name" value="PPR"/>
    <property type="match status" value="3"/>
</dbReference>
<keyword evidence="2" id="KW-0677">Repeat</keyword>
<dbReference type="Pfam" id="PF13041">
    <property type="entry name" value="PPR_2"/>
    <property type="match status" value="1"/>
</dbReference>
<dbReference type="FunFam" id="1.25.40.10:FF:000516">
    <property type="entry name" value="Pentatricopeptide repeat-containing protein"/>
    <property type="match status" value="1"/>
</dbReference>
<dbReference type="PANTHER" id="PTHR45717:SF3">
    <property type="entry name" value="OS04G0544400 PROTEIN"/>
    <property type="match status" value="1"/>
</dbReference>
<dbReference type="Pfam" id="PF01535">
    <property type="entry name" value="PPR"/>
    <property type="match status" value="4"/>
</dbReference>
<organism evidence="4 5">
    <name type="scientific">Salvia divinorum</name>
    <name type="common">Maria pastora</name>
    <name type="synonym">Diviner's sage</name>
    <dbReference type="NCBI Taxonomy" id="28513"/>
    <lineage>
        <taxon>Eukaryota</taxon>
        <taxon>Viridiplantae</taxon>
        <taxon>Streptophyta</taxon>
        <taxon>Embryophyta</taxon>
        <taxon>Tracheophyta</taxon>
        <taxon>Spermatophyta</taxon>
        <taxon>Magnoliopsida</taxon>
        <taxon>eudicotyledons</taxon>
        <taxon>Gunneridae</taxon>
        <taxon>Pentapetalae</taxon>
        <taxon>asterids</taxon>
        <taxon>lamiids</taxon>
        <taxon>Lamiales</taxon>
        <taxon>Lamiaceae</taxon>
        <taxon>Nepetoideae</taxon>
        <taxon>Mentheae</taxon>
        <taxon>Salviinae</taxon>
        <taxon>Salvia</taxon>
        <taxon>Salvia subgen. Calosphace</taxon>
    </lineage>
</organism>
<feature type="repeat" description="PPR" evidence="3">
    <location>
        <begin position="398"/>
        <end position="432"/>
    </location>
</feature>
<dbReference type="AlphaFoldDB" id="A0ABD1HZZ2"/>
<dbReference type="FunFam" id="1.25.40.10:FF:000253">
    <property type="entry name" value="Pentatricopeptide repeat-containing protein"/>
    <property type="match status" value="1"/>
</dbReference>
<dbReference type="GO" id="GO:0003729">
    <property type="term" value="F:mRNA binding"/>
    <property type="evidence" value="ECO:0007669"/>
    <property type="project" value="UniProtKB-ARBA"/>
</dbReference>
<proteinExistence type="inferred from homology"/>
<dbReference type="NCBIfam" id="TIGR00756">
    <property type="entry name" value="PPR"/>
    <property type="match status" value="1"/>
</dbReference>